<accession>A0A8S5U635</accession>
<name>A0A8S5U635_9CAUD</name>
<evidence type="ECO:0000313" key="1">
    <source>
        <dbReference type="EMBL" id="DAF89908.1"/>
    </source>
</evidence>
<organism evidence="1">
    <name type="scientific">Siphoviridae sp. ctwHj1</name>
    <dbReference type="NCBI Taxonomy" id="2825727"/>
    <lineage>
        <taxon>Viruses</taxon>
        <taxon>Duplodnaviria</taxon>
        <taxon>Heunggongvirae</taxon>
        <taxon>Uroviricota</taxon>
        <taxon>Caudoviricetes</taxon>
    </lineage>
</organism>
<sequence>MSRTRDRITVGKAHAFDMGYTADELKTAWDTVKKTNVLVQHLENNGVTPLSLPPYLMDDLMKKYKKIREESCPKN</sequence>
<reference evidence="1" key="1">
    <citation type="journal article" date="2021" name="Proc. Natl. Acad. Sci. U.S.A.">
        <title>A Catalog of Tens of Thousands of Viruses from Human Metagenomes Reveals Hidden Associations with Chronic Diseases.</title>
        <authorList>
            <person name="Tisza M.J."/>
            <person name="Buck C.B."/>
        </authorList>
    </citation>
    <scope>NUCLEOTIDE SEQUENCE</scope>
    <source>
        <strain evidence="1">CtwHj1</strain>
    </source>
</reference>
<dbReference type="EMBL" id="BK016018">
    <property type="protein sequence ID" value="DAF89908.1"/>
    <property type="molecule type" value="Genomic_DNA"/>
</dbReference>
<proteinExistence type="predicted"/>
<protein>
    <submittedName>
        <fullName evidence="1">Uncharacterized protein</fullName>
    </submittedName>
</protein>